<dbReference type="EMBL" id="GL768018">
    <property type="protein sequence ID" value="EFZ12862.1"/>
    <property type="molecule type" value="Genomic_DNA"/>
</dbReference>
<dbReference type="AlphaFoldDB" id="E9J2U0"/>
<protein>
    <submittedName>
        <fullName evidence="1">Uncharacterized protein</fullName>
    </submittedName>
</protein>
<feature type="non-terminal residue" evidence="1">
    <location>
        <position position="1"/>
    </location>
</feature>
<dbReference type="HOGENOM" id="CLU_2489820_0_0_1"/>
<evidence type="ECO:0000313" key="1">
    <source>
        <dbReference type="EMBL" id="EFZ12862.1"/>
    </source>
</evidence>
<name>E9J2U0_SOLIN</name>
<gene>
    <name evidence="1" type="ORF">SINV_02614</name>
</gene>
<feature type="non-terminal residue" evidence="1">
    <location>
        <position position="87"/>
    </location>
</feature>
<sequence>TAADIIPCIEKRKEKLRTARLTFQPIAIFIRQLLAIEATYIAVNEILYKIESLLEAVDLCFRIYMALDCAYSEEDSTLWIFIQMCLL</sequence>
<reference evidence="1" key="1">
    <citation type="journal article" date="2011" name="Proc. Natl. Acad. Sci. U.S.A.">
        <title>The genome of the fire ant Solenopsis invicta.</title>
        <authorList>
            <person name="Wurm Y."/>
            <person name="Wang J."/>
            <person name="Riba-Grognuz O."/>
            <person name="Corona M."/>
            <person name="Nygaard S."/>
            <person name="Hunt B.G."/>
            <person name="Ingram K.K."/>
            <person name="Falquet L."/>
            <person name="Nipitwattanaphon M."/>
            <person name="Gotzek D."/>
            <person name="Dijkstra M.B."/>
            <person name="Oettler J."/>
            <person name="Comtesse F."/>
            <person name="Shih C.J."/>
            <person name="Wu W.J."/>
            <person name="Yang C.C."/>
            <person name="Thomas J."/>
            <person name="Beaudoing E."/>
            <person name="Pradervand S."/>
            <person name="Flegel V."/>
            <person name="Cook E.D."/>
            <person name="Fabbretti R."/>
            <person name="Stockinger H."/>
            <person name="Long L."/>
            <person name="Farmerie W.G."/>
            <person name="Oakey J."/>
            <person name="Boomsma J.J."/>
            <person name="Pamilo P."/>
            <person name="Yi S.V."/>
            <person name="Heinze J."/>
            <person name="Goodisman M.A."/>
            <person name="Farinelli L."/>
            <person name="Harshman K."/>
            <person name="Hulo N."/>
            <person name="Cerutti L."/>
            <person name="Xenarios I."/>
            <person name="Shoemaker D."/>
            <person name="Keller L."/>
        </authorList>
    </citation>
    <scope>NUCLEOTIDE SEQUENCE [LARGE SCALE GENOMIC DNA]</scope>
</reference>
<organism>
    <name type="scientific">Solenopsis invicta</name>
    <name type="common">Red imported fire ant</name>
    <name type="synonym">Solenopsis wagneri</name>
    <dbReference type="NCBI Taxonomy" id="13686"/>
    <lineage>
        <taxon>Eukaryota</taxon>
        <taxon>Metazoa</taxon>
        <taxon>Ecdysozoa</taxon>
        <taxon>Arthropoda</taxon>
        <taxon>Hexapoda</taxon>
        <taxon>Insecta</taxon>
        <taxon>Pterygota</taxon>
        <taxon>Neoptera</taxon>
        <taxon>Endopterygota</taxon>
        <taxon>Hymenoptera</taxon>
        <taxon>Apocrita</taxon>
        <taxon>Aculeata</taxon>
        <taxon>Formicoidea</taxon>
        <taxon>Formicidae</taxon>
        <taxon>Myrmicinae</taxon>
        <taxon>Solenopsis</taxon>
    </lineage>
</organism>
<dbReference type="OMA" id="DCAYSEE"/>
<accession>E9J2U0</accession>
<proteinExistence type="predicted"/>